<comment type="similarity">
    <text evidence="3">Belongs to the HARBI1 family.</text>
</comment>
<keyword evidence="10" id="KW-1185">Reference proteome</keyword>
<dbReference type="GO" id="GO:0046872">
    <property type="term" value="F:metal ion binding"/>
    <property type="evidence" value="ECO:0007669"/>
    <property type="project" value="UniProtKB-KW"/>
</dbReference>
<dbReference type="GO" id="GO:0005634">
    <property type="term" value="C:nucleus"/>
    <property type="evidence" value="ECO:0007669"/>
    <property type="project" value="UniProtKB-SubCell"/>
</dbReference>
<evidence type="ECO:0000256" key="5">
    <source>
        <dbReference type="ARBA" id="ARBA00022723"/>
    </source>
</evidence>
<dbReference type="AlphaFoldDB" id="A0A699ZZL9"/>
<dbReference type="PANTHER" id="PTHR22930">
    <property type="match status" value="1"/>
</dbReference>
<dbReference type="Pfam" id="PF13359">
    <property type="entry name" value="DDE_Tnp_4"/>
    <property type="match status" value="1"/>
</dbReference>
<accession>A0A699ZZL9</accession>
<evidence type="ECO:0000256" key="6">
    <source>
        <dbReference type="ARBA" id="ARBA00022801"/>
    </source>
</evidence>
<reference evidence="9 10" key="1">
    <citation type="submission" date="2020-02" db="EMBL/GenBank/DDBJ databases">
        <title>Draft genome sequence of Haematococcus lacustris strain NIES-144.</title>
        <authorList>
            <person name="Morimoto D."/>
            <person name="Nakagawa S."/>
            <person name="Yoshida T."/>
            <person name="Sawayama S."/>
        </authorList>
    </citation>
    <scope>NUCLEOTIDE SEQUENCE [LARGE SCALE GENOMIC DNA]</scope>
    <source>
        <strain evidence="9 10">NIES-144</strain>
    </source>
</reference>
<dbReference type="EMBL" id="BLLF01002510">
    <property type="protein sequence ID" value="GFH24346.1"/>
    <property type="molecule type" value="Genomic_DNA"/>
</dbReference>
<evidence type="ECO:0000259" key="8">
    <source>
        <dbReference type="Pfam" id="PF13359"/>
    </source>
</evidence>
<evidence type="ECO:0000256" key="3">
    <source>
        <dbReference type="ARBA" id="ARBA00006958"/>
    </source>
</evidence>
<keyword evidence="5" id="KW-0479">Metal-binding</keyword>
<dbReference type="InterPro" id="IPR045249">
    <property type="entry name" value="HARBI1-like"/>
</dbReference>
<evidence type="ECO:0000313" key="9">
    <source>
        <dbReference type="EMBL" id="GFH24346.1"/>
    </source>
</evidence>
<dbReference type="PANTHER" id="PTHR22930:SF85">
    <property type="entry name" value="GH03217P-RELATED"/>
    <property type="match status" value="1"/>
</dbReference>
<comment type="cofactor">
    <cofactor evidence="1">
        <name>a divalent metal cation</name>
        <dbReference type="ChEBI" id="CHEBI:60240"/>
    </cofactor>
</comment>
<dbReference type="InterPro" id="IPR027806">
    <property type="entry name" value="HARBI1_dom"/>
</dbReference>
<evidence type="ECO:0000313" key="10">
    <source>
        <dbReference type="Proteomes" id="UP000485058"/>
    </source>
</evidence>
<evidence type="ECO:0000256" key="2">
    <source>
        <dbReference type="ARBA" id="ARBA00004123"/>
    </source>
</evidence>
<keyword evidence="4" id="KW-0540">Nuclease</keyword>
<evidence type="ECO:0000256" key="7">
    <source>
        <dbReference type="ARBA" id="ARBA00023242"/>
    </source>
</evidence>
<dbReference type="GO" id="GO:0004518">
    <property type="term" value="F:nuclease activity"/>
    <property type="evidence" value="ECO:0007669"/>
    <property type="project" value="UniProtKB-KW"/>
</dbReference>
<feature type="domain" description="DDE Tnp4" evidence="8">
    <location>
        <begin position="179"/>
        <end position="295"/>
    </location>
</feature>
<organism evidence="9 10">
    <name type="scientific">Haematococcus lacustris</name>
    <name type="common">Green alga</name>
    <name type="synonym">Haematococcus pluvialis</name>
    <dbReference type="NCBI Taxonomy" id="44745"/>
    <lineage>
        <taxon>Eukaryota</taxon>
        <taxon>Viridiplantae</taxon>
        <taxon>Chlorophyta</taxon>
        <taxon>core chlorophytes</taxon>
        <taxon>Chlorophyceae</taxon>
        <taxon>CS clade</taxon>
        <taxon>Chlamydomonadales</taxon>
        <taxon>Haematococcaceae</taxon>
        <taxon>Haematococcus</taxon>
    </lineage>
</organism>
<name>A0A699ZZL9_HAELA</name>
<proteinExistence type="inferred from homology"/>
<gene>
    <name evidence="9" type="ORF">HaLaN_22124</name>
</gene>
<evidence type="ECO:0000256" key="1">
    <source>
        <dbReference type="ARBA" id="ARBA00001968"/>
    </source>
</evidence>
<protein>
    <submittedName>
        <fullName evidence="9">DDE Tnp4 domain-containing protein</fullName>
    </submittedName>
</protein>
<comment type="caution">
    <text evidence="9">The sequence shown here is derived from an EMBL/GenBank/DDBJ whole genome shotgun (WGS) entry which is preliminary data.</text>
</comment>
<sequence length="354" mass="39157">MFPSEPCQQCPARLCLQVPASATGTLCLMVHQGRTPKLIPHTRCPGCCCNRSTFYFVLHTIRDHPRLQRNCRGGDYLKPEEQLAIALSYLAQGGSFSLVGGLWGCSVTSVHRCVNAVSHAIRARLSSFMALPSTDEEWQELVVGFSDFVRLRWGIQVGLPQVVLAMDGCQVPIMHAPPNTGLPGRCHDFYCFERSGLGRQLMDRGSNVVQAFERGARLLGGTTVPYLICADSAYPSRRYILPAFKPNETQGNAAYLSYNLKHGSTRNVIERAFGQVKSRFRCLHHGVRTDVTITPYVIFMFLYFPVRLAICLRSSSGSSKKGGPPPALPHQMPQVVTITRTNVQIDVDAESLSQ</sequence>
<dbReference type="GO" id="GO:0016787">
    <property type="term" value="F:hydrolase activity"/>
    <property type="evidence" value="ECO:0007669"/>
    <property type="project" value="UniProtKB-KW"/>
</dbReference>
<evidence type="ECO:0000256" key="4">
    <source>
        <dbReference type="ARBA" id="ARBA00022722"/>
    </source>
</evidence>
<keyword evidence="7" id="KW-0539">Nucleus</keyword>
<comment type="subcellular location">
    <subcellularLocation>
        <location evidence="2">Nucleus</location>
    </subcellularLocation>
</comment>
<dbReference type="Proteomes" id="UP000485058">
    <property type="component" value="Unassembled WGS sequence"/>
</dbReference>
<keyword evidence="6" id="KW-0378">Hydrolase</keyword>